<dbReference type="AlphaFoldDB" id="A0A9D5JYN1"/>
<feature type="chain" id="PRO_5039491054" description="GH16 domain-containing protein" evidence="1">
    <location>
        <begin position="22"/>
        <end position="246"/>
    </location>
</feature>
<dbReference type="Proteomes" id="UP000649604">
    <property type="component" value="Unassembled WGS sequence"/>
</dbReference>
<comment type="caution">
    <text evidence="2">The sequence shown here is derived from an EMBL/GenBank/DDBJ whole genome shotgun (WGS) entry which is preliminary data.</text>
</comment>
<reference evidence="2" key="1">
    <citation type="submission" date="2019-11" db="EMBL/GenBank/DDBJ databases">
        <title>Microbial mats filling the niche in hypersaline microbial mats.</title>
        <authorList>
            <person name="Wong H.L."/>
            <person name="Macleod F.I."/>
            <person name="White R.A. III"/>
            <person name="Burns B.P."/>
        </authorList>
    </citation>
    <scope>NUCLEOTIDE SEQUENCE</scope>
    <source>
        <strain evidence="2">Rbin_158</strain>
    </source>
</reference>
<evidence type="ECO:0008006" key="4">
    <source>
        <dbReference type="Google" id="ProtNLM"/>
    </source>
</evidence>
<gene>
    <name evidence="2" type="ORF">GF339_18820</name>
</gene>
<accession>A0A9D5JYN1</accession>
<organism evidence="2 3">
    <name type="scientific">candidate division KSB3 bacterium</name>
    <dbReference type="NCBI Taxonomy" id="2044937"/>
    <lineage>
        <taxon>Bacteria</taxon>
        <taxon>candidate division KSB3</taxon>
    </lineage>
</organism>
<sequence>MKKIMILLIGVVLVASAPGWADHPSTEGGGDVMEFPGAHDAIWQIEGWKPHVIGGYGDNFNYSGDKVTALSGEAHALVNAEEDLGMIIATVNGTINPEKGKTYSGEIRLVYKVAPIQGPAFQEGGVADFIYIHGDTQQGPPVMPTSRAFLATWGPVDVYLDGELLYKDLDGHMMYTERTRDPDTQAIYADESKTSFYSPKQPAQGYIVAPTERELHVVAHSTDKDPDNFPPNSVWIHLNFEATREK</sequence>
<evidence type="ECO:0000256" key="1">
    <source>
        <dbReference type="SAM" id="SignalP"/>
    </source>
</evidence>
<proteinExistence type="predicted"/>
<feature type="signal peptide" evidence="1">
    <location>
        <begin position="1"/>
        <end position="21"/>
    </location>
</feature>
<dbReference type="EMBL" id="WJJP01000612">
    <property type="protein sequence ID" value="MBD3326644.1"/>
    <property type="molecule type" value="Genomic_DNA"/>
</dbReference>
<protein>
    <recommendedName>
        <fullName evidence="4">GH16 domain-containing protein</fullName>
    </recommendedName>
</protein>
<name>A0A9D5JYN1_9BACT</name>
<evidence type="ECO:0000313" key="2">
    <source>
        <dbReference type="EMBL" id="MBD3326644.1"/>
    </source>
</evidence>
<evidence type="ECO:0000313" key="3">
    <source>
        <dbReference type="Proteomes" id="UP000649604"/>
    </source>
</evidence>
<keyword evidence="1" id="KW-0732">Signal</keyword>